<dbReference type="InterPro" id="IPR044992">
    <property type="entry name" value="ChyE-like"/>
</dbReference>
<dbReference type="GO" id="GO:0005829">
    <property type="term" value="C:cytosol"/>
    <property type="evidence" value="ECO:0007669"/>
    <property type="project" value="TreeGrafter"/>
</dbReference>
<dbReference type="Pfam" id="PF00117">
    <property type="entry name" value="GATase"/>
    <property type="match status" value="1"/>
</dbReference>
<protein>
    <recommendedName>
        <fullName evidence="1">Glutamine amidotransferase domain-containing protein</fullName>
    </recommendedName>
</protein>
<dbReference type="PANTHER" id="PTHR42695">
    <property type="entry name" value="GLUTAMINE AMIDOTRANSFERASE YLR126C-RELATED"/>
    <property type="match status" value="1"/>
</dbReference>
<keyword evidence="3" id="KW-1185">Reference proteome</keyword>
<evidence type="ECO:0000313" key="2">
    <source>
        <dbReference type="EMBL" id="WAA13142.1"/>
    </source>
</evidence>
<dbReference type="InterPro" id="IPR029062">
    <property type="entry name" value="Class_I_gatase-like"/>
</dbReference>
<dbReference type="RefSeq" id="WP_275421285.1">
    <property type="nucleotide sequence ID" value="NZ_CP106877.1"/>
</dbReference>
<reference evidence="2" key="1">
    <citation type="submission" date="2022-09" db="EMBL/GenBank/DDBJ databases">
        <title>Complete Genomes of Fervidibacillus albus and Fervidibacillus halotolerans isolated from tidal flat sediments.</title>
        <authorList>
            <person name="Kwon K.K."/>
            <person name="Yang S.-H."/>
            <person name="Park M.J."/>
            <person name="Oh H.-M."/>
        </authorList>
    </citation>
    <scope>NUCLEOTIDE SEQUENCE</scope>
    <source>
        <strain evidence="2">MEBiC13594</strain>
    </source>
</reference>
<organism evidence="2 3">
    <name type="scientific">Fervidibacillus halotolerans</name>
    <dbReference type="NCBI Taxonomy" id="2980027"/>
    <lineage>
        <taxon>Bacteria</taxon>
        <taxon>Bacillati</taxon>
        <taxon>Bacillota</taxon>
        <taxon>Bacilli</taxon>
        <taxon>Bacillales</taxon>
        <taxon>Bacillaceae</taxon>
        <taxon>Fervidibacillus</taxon>
    </lineage>
</organism>
<evidence type="ECO:0000313" key="3">
    <source>
        <dbReference type="Proteomes" id="UP001164726"/>
    </source>
</evidence>
<gene>
    <name evidence="2" type="ORF">OE105_03160</name>
</gene>
<dbReference type="EMBL" id="CP106877">
    <property type="protein sequence ID" value="WAA13142.1"/>
    <property type="molecule type" value="Genomic_DNA"/>
</dbReference>
<dbReference type="PROSITE" id="PS51273">
    <property type="entry name" value="GATASE_TYPE_1"/>
    <property type="match status" value="1"/>
</dbReference>
<dbReference type="Gene3D" id="3.40.50.880">
    <property type="match status" value="1"/>
</dbReference>
<dbReference type="PANTHER" id="PTHR42695:SF5">
    <property type="entry name" value="GLUTAMINE AMIDOTRANSFERASE YLR126C-RELATED"/>
    <property type="match status" value="1"/>
</dbReference>
<dbReference type="Proteomes" id="UP001164726">
    <property type="component" value="Chromosome"/>
</dbReference>
<dbReference type="InterPro" id="IPR017926">
    <property type="entry name" value="GATASE"/>
</dbReference>
<dbReference type="SUPFAM" id="SSF52317">
    <property type="entry name" value="Class I glutamine amidotransferase-like"/>
    <property type="match status" value="1"/>
</dbReference>
<feature type="domain" description="Glutamine amidotransferase" evidence="1">
    <location>
        <begin position="20"/>
        <end position="200"/>
    </location>
</feature>
<dbReference type="AlphaFoldDB" id="A0A9E8S144"/>
<dbReference type="KEGG" id="fhl:OE105_03160"/>
<accession>A0A9E8S144</accession>
<name>A0A9E8S144_9BACI</name>
<sequence length="247" mass="28559">MFDVYVLESTGYINHRKEGYAKPIVDRLQTFGYSTKVIPLKEQYRELQSIPNGKPIIISGGMTEVFAQEKWLIETKKFIGKIIESNKQKPVCEKTFLFGICFGAQLISEVIQPGSVKFLHEPQIGEKPVTLCHPSPLFENVADHFYAYAFHYNQIQNDSLFLLSEVKKEGMQFINAFENQDLGCFGTQFHPEFTGQEFETLLEYYNDQFQNQFQIDTSQIARSLKLYPNNAIILDNFMKMAYINKLS</sequence>
<evidence type="ECO:0000259" key="1">
    <source>
        <dbReference type="Pfam" id="PF00117"/>
    </source>
</evidence>
<proteinExistence type="predicted"/>